<proteinExistence type="inferred from homology"/>
<dbReference type="Pfam" id="PF18738">
    <property type="entry name" value="HEPN_DZIP3"/>
    <property type="match status" value="1"/>
</dbReference>
<dbReference type="Pfam" id="PF00271">
    <property type="entry name" value="Helicase_C"/>
    <property type="match status" value="1"/>
</dbReference>
<organism evidence="20 21">
    <name type="scientific">Mytilus coruscus</name>
    <name type="common">Sea mussel</name>
    <dbReference type="NCBI Taxonomy" id="42192"/>
    <lineage>
        <taxon>Eukaryota</taxon>
        <taxon>Metazoa</taxon>
        <taxon>Spiralia</taxon>
        <taxon>Lophotrochozoa</taxon>
        <taxon>Mollusca</taxon>
        <taxon>Bivalvia</taxon>
        <taxon>Autobranchia</taxon>
        <taxon>Pteriomorphia</taxon>
        <taxon>Mytilida</taxon>
        <taxon>Mytiloidea</taxon>
        <taxon>Mytilidae</taxon>
        <taxon>Mytilinae</taxon>
        <taxon>Mytilus</taxon>
    </lineage>
</organism>
<evidence type="ECO:0000313" key="21">
    <source>
        <dbReference type="Proteomes" id="UP000507470"/>
    </source>
</evidence>
<keyword evidence="9" id="KW-0347">Helicase</keyword>
<keyword evidence="14" id="KW-0051">Antiviral defense</keyword>
<evidence type="ECO:0000256" key="15">
    <source>
        <dbReference type="ARBA" id="ARBA00049390"/>
    </source>
</evidence>
<dbReference type="AlphaFoldDB" id="A0A6J8DPJ0"/>
<dbReference type="SMART" id="SM00490">
    <property type="entry name" value="HELICc"/>
    <property type="match status" value="1"/>
</dbReference>
<dbReference type="InterPro" id="IPR027417">
    <property type="entry name" value="P-loop_NTPase"/>
</dbReference>
<feature type="domain" description="Helicase ATP-binding" evidence="17">
    <location>
        <begin position="333"/>
        <end position="513"/>
    </location>
</feature>
<dbReference type="GO" id="GO:0046872">
    <property type="term" value="F:metal ion binding"/>
    <property type="evidence" value="ECO:0007669"/>
    <property type="project" value="UniProtKB-KW"/>
</dbReference>
<dbReference type="PANTHER" id="PTHR14074:SF16">
    <property type="entry name" value="ANTIVIRAL INNATE IMMUNE RESPONSE RECEPTOR RIG-I"/>
    <property type="match status" value="1"/>
</dbReference>
<keyword evidence="12" id="KW-0391">Immunity</keyword>
<dbReference type="SMART" id="SM00487">
    <property type="entry name" value="DEXDc"/>
    <property type="match status" value="1"/>
</dbReference>
<evidence type="ECO:0000259" key="16">
    <source>
        <dbReference type="PROSITE" id="PS50835"/>
    </source>
</evidence>
<keyword evidence="8 20" id="KW-0378">Hydrolase</keyword>
<evidence type="ECO:0000259" key="19">
    <source>
        <dbReference type="PROSITE" id="PS51789"/>
    </source>
</evidence>
<protein>
    <recommendedName>
        <fullName evidence="3">RNA helicase</fullName>
        <ecNumber evidence="3">3.6.4.13</ecNumber>
    </recommendedName>
</protein>
<name>A0A6J8DPJ0_MYTCO</name>
<keyword evidence="4" id="KW-0963">Cytoplasm</keyword>
<dbReference type="InterPro" id="IPR007110">
    <property type="entry name" value="Ig-like_dom"/>
</dbReference>
<dbReference type="Pfam" id="PF11648">
    <property type="entry name" value="RIG-I_C-RD"/>
    <property type="match status" value="1"/>
</dbReference>
<feature type="domain" description="Ig-like" evidence="16">
    <location>
        <begin position="223"/>
        <end position="304"/>
    </location>
</feature>
<dbReference type="PROSITE" id="PS50835">
    <property type="entry name" value="IG_LIKE"/>
    <property type="match status" value="1"/>
</dbReference>
<dbReference type="EMBL" id="CACVKT020007631">
    <property type="protein sequence ID" value="CAC5409074.1"/>
    <property type="molecule type" value="Genomic_DNA"/>
</dbReference>
<sequence length="967" mass="112167">MSSAVCTDVSHKTHYARLGHATQHLLPSFLQEVLLQFENPNQIYINCSRNQFLSRRLKPREWERLSNAAQNGYFDLDIPLIYSILRNLHDPVARPTRGWEQPIGPLVNEIEIGDDMERCRRIRNEIIHRGNTRVNDQELNQYFYVFNTIADRLERFCGKHNNEFVLEVDHLKKCCMDEATELRYLDDLTDYKEKDKENEAKISELELKLSAISITESSGNVEIRLIETLQDLRCVEGVSVTLQCLLTGPEHQAKWYKDGKEILFDKEVTRAHLCFLEKDIHVQAYKLIFPKITQAERGTYTLQVGGQKCECFLDITERTPTLISLRQYQKELAEIALTGQNTIICAGTNSGKTYIAFHIIEDHLIKHPEGKVAFINRTNILLGQQYERACGVFSTLFYQRKINIWKAEEDDNDYFIHKIKNSSLMFLTPQSLSNHLTEKAKTPISIAEFTLIILDECHHTFDNSNYNELMAYYRKAKYGEKLSSLPQILGLTASPGTKKAKDLNSAKHHLRTVMTNLAVSKLSIVKRNEEELLQYTTIPEKVFIRSNPRQDDPLKNIVILAMDYVESMFNCRKVSSFLIDHMNDCKDLYDALNKPPKQRSEIRYIQWIAETKDKVEHVLHKDPKIPRLLHACFRHLELYTECLEVNSLLEVDQVCNVITQGYADESAASQNAKTDEETEIVNKLKEVFVDIREIGRKIEKNPDVKTVIELLDREYQKCKDDSRFLIFVKTRATARALTDVLPDYLKSTYLTGSHKCIAEDGLPPDEQIAVLENFRNGDHLCVVATSVASEGLDIPLCNLMIRYRFRANEISSLQMREKDIYQMEEMDRNSKILKKKQRRQALFRVHCKYCGVLITHGTFMRHINEKFFVVCDKGILSRVEQRELPKKKMRIIDGCHKRFKAFGLECGHDWGSIFIYQECELLVLSQEGTKVFDIGNNKFTDCRKWNDLPFTIDEMSDEDIVSYKSQL</sequence>
<evidence type="ECO:0000256" key="6">
    <source>
        <dbReference type="ARBA" id="ARBA00022723"/>
    </source>
</evidence>
<keyword evidence="7" id="KW-0547">Nucleotide-binding</keyword>
<dbReference type="InterPro" id="IPR006935">
    <property type="entry name" value="Helicase/UvrB_N"/>
</dbReference>
<evidence type="ECO:0000256" key="3">
    <source>
        <dbReference type="ARBA" id="ARBA00012552"/>
    </source>
</evidence>
<evidence type="ECO:0000313" key="20">
    <source>
        <dbReference type="EMBL" id="CAC5409074.1"/>
    </source>
</evidence>
<dbReference type="PROSITE" id="PS51192">
    <property type="entry name" value="HELICASE_ATP_BIND_1"/>
    <property type="match status" value="1"/>
</dbReference>
<dbReference type="PROSITE" id="PS51789">
    <property type="entry name" value="RLR_CTR"/>
    <property type="match status" value="1"/>
</dbReference>
<dbReference type="GO" id="GO:0005737">
    <property type="term" value="C:cytoplasm"/>
    <property type="evidence" value="ECO:0007669"/>
    <property type="project" value="UniProtKB-SubCell"/>
</dbReference>
<evidence type="ECO:0000256" key="9">
    <source>
        <dbReference type="ARBA" id="ARBA00022806"/>
    </source>
</evidence>
<dbReference type="Gene3D" id="2.170.150.30">
    <property type="entry name" value="RIG-I-like receptor, C-terminal regulatory domain"/>
    <property type="match status" value="1"/>
</dbReference>
<dbReference type="InterPro" id="IPR013783">
    <property type="entry name" value="Ig-like_fold"/>
</dbReference>
<dbReference type="Pfam" id="PF04851">
    <property type="entry name" value="ResIII"/>
    <property type="match status" value="1"/>
</dbReference>
<evidence type="ECO:0000259" key="18">
    <source>
        <dbReference type="PROSITE" id="PS51194"/>
    </source>
</evidence>
<dbReference type="InterPro" id="IPR051363">
    <property type="entry name" value="RLR_Helicase"/>
</dbReference>
<gene>
    <name evidence="20" type="ORF">MCOR_42405</name>
</gene>
<dbReference type="GO" id="GO:0003724">
    <property type="term" value="F:RNA helicase activity"/>
    <property type="evidence" value="ECO:0007669"/>
    <property type="project" value="UniProtKB-EC"/>
</dbReference>
<keyword evidence="6" id="KW-0479">Metal-binding</keyword>
<evidence type="ECO:0000256" key="1">
    <source>
        <dbReference type="ARBA" id="ARBA00004496"/>
    </source>
</evidence>
<dbReference type="GO" id="GO:0051607">
    <property type="term" value="P:defense response to virus"/>
    <property type="evidence" value="ECO:0007669"/>
    <property type="project" value="UniProtKB-KW"/>
</dbReference>
<dbReference type="InterPro" id="IPR001650">
    <property type="entry name" value="Helicase_C-like"/>
</dbReference>
<dbReference type="SUPFAM" id="SSF48726">
    <property type="entry name" value="Immunoglobulin"/>
    <property type="match status" value="1"/>
</dbReference>
<dbReference type="InterPro" id="IPR021673">
    <property type="entry name" value="RLR_CTR"/>
</dbReference>
<dbReference type="InterPro" id="IPR036179">
    <property type="entry name" value="Ig-like_dom_sf"/>
</dbReference>
<comment type="catalytic activity">
    <reaction evidence="15">
        <text>ATP + H2O = ADP + phosphate + H(+)</text>
        <dbReference type="Rhea" id="RHEA:13065"/>
        <dbReference type="ChEBI" id="CHEBI:15377"/>
        <dbReference type="ChEBI" id="CHEBI:15378"/>
        <dbReference type="ChEBI" id="CHEBI:30616"/>
        <dbReference type="ChEBI" id="CHEBI:43474"/>
        <dbReference type="ChEBI" id="CHEBI:456216"/>
        <dbReference type="EC" id="3.6.4.13"/>
    </reaction>
    <physiologicalReaction direction="left-to-right" evidence="15">
        <dbReference type="Rhea" id="RHEA:13066"/>
    </physiologicalReaction>
</comment>
<dbReference type="Pfam" id="PF18119">
    <property type="entry name" value="RIG-I_C"/>
    <property type="match status" value="1"/>
</dbReference>
<accession>A0A6J8DPJ0</accession>
<evidence type="ECO:0000256" key="4">
    <source>
        <dbReference type="ARBA" id="ARBA00022490"/>
    </source>
</evidence>
<dbReference type="OrthoDB" id="416741at2759"/>
<dbReference type="EC" id="3.6.4.13" evidence="3"/>
<keyword evidence="5" id="KW-0399">Innate immunity</keyword>
<dbReference type="InterPro" id="IPR014001">
    <property type="entry name" value="Helicase_ATP-bd"/>
</dbReference>
<dbReference type="PROSITE" id="PS51194">
    <property type="entry name" value="HELICASE_CTER"/>
    <property type="match status" value="1"/>
</dbReference>
<dbReference type="InterPro" id="IPR041204">
    <property type="entry name" value="RIG-I-like_C"/>
</dbReference>
<dbReference type="GO" id="GO:0045087">
    <property type="term" value="P:innate immune response"/>
    <property type="evidence" value="ECO:0007669"/>
    <property type="project" value="UniProtKB-KW"/>
</dbReference>
<dbReference type="Gene3D" id="2.60.40.10">
    <property type="entry name" value="Immunoglobulins"/>
    <property type="match status" value="1"/>
</dbReference>
<keyword evidence="11" id="KW-0067">ATP-binding</keyword>
<dbReference type="Gene3D" id="3.40.50.300">
    <property type="entry name" value="P-loop containing nucleotide triphosphate hydrolases"/>
    <property type="match status" value="2"/>
</dbReference>
<evidence type="ECO:0000256" key="12">
    <source>
        <dbReference type="ARBA" id="ARBA00022859"/>
    </source>
</evidence>
<evidence type="ECO:0000256" key="8">
    <source>
        <dbReference type="ARBA" id="ARBA00022801"/>
    </source>
</evidence>
<dbReference type="PANTHER" id="PTHR14074">
    <property type="entry name" value="HELICASE WITH DEATH DOMAIN-RELATED"/>
    <property type="match status" value="1"/>
</dbReference>
<evidence type="ECO:0000256" key="2">
    <source>
        <dbReference type="ARBA" id="ARBA00006866"/>
    </source>
</evidence>
<evidence type="ECO:0000256" key="11">
    <source>
        <dbReference type="ARBA" id="ARBA00022840"/>
    </source>
</evidence>
<dbReference type="SUPFAM" id="SSF52540">
    <property type="entry name" value="P-loop containing nucleoside triphosphate hydrolases"/>
    <property type="match status" value="1"/>
</dbReference>
<dbReference type="Gene3D" id="1.20.1320.30">
    <property type="match status" value="1"/>
</dbReference>
<evidence type="ECO:0000256" key="10">
    <source>
        <dbReference type="ARBA" id="ARBA00022833"/>
    </source>
</evidence>
<keyword evidence="13" id="KW-0694">RNA-binding</keyword>
<dbReference type="InterPro" id="IPR041249">
    <property type="entry name" value="HEPN_DZIP3"/>
</dbReference>
<dbReference type="GO" id="GO:0005524">
    <property type="term" value="F:ATP binding"/>
    <property type="evidence" value="ECO:0007669"/>
    <property type="project" value="UniProtKB-KW"/>
</dbReference>
<dbReference type="GO" id="GO:0003723">
    <property type="term" value="F:RNA binding"/>
    <property type="evidence" value="ECO:0007669"/>
    <property type="project" value="UniProtKB-KW"/>
</dbReference>
<comment type="subcellular location">
    <subcellularLocation>
        <location evidence="1">Cytoplasm</location>
    </subcellularLocation>
</comment>
<evidence type="ECO:0000256" key="14">
    <source>
        <dbReference type="ARBA" id="ARBA00023118"/>
    </source>
</evidence>
<keyword evidence="10" id="KW-0862">Zinc</keyword>
<comment type="similarity">
    <text evidence="2">Belongs to the helicase family. RLR subfamily.</text>
</comment>
<keyword evidence="21" id="KW-1185">Reference proteome</keyword>
<evidence type="ECO:0000259" key="17">
    <source>
        <dbReference type="PROSITE" id="PS51192"/>
    </source>
</evidence>
<evidence type="ECO:0000256" key="7">
    <source>
        <dbReference type="ARBA" id="ARBA00022741"/>
    </source>
</evidence>
<dbReference type="Proteomes" id="UP000507470">
    <property type="component" value="Unassembled WGS sequence"/>
</dbReference>
<feature type="domain" description="RLR CTR" evidence="19">
    <location>
        <begin position="833"/>
        <end position="962"/>
    </location>
</feature>
<reference evidence="20 21" key="1">
    <citation type="submission" date="2020-06" db="EMBL/GenBank/DDBJ databases">
        <authorList>
            <person name="Li R."/>
            <person name="Bekaert M."/>
        </authorList>
    </citation>
    <scope>NUCLEOTIDE SEQUENCE [LARGE SCALE GENOMIC DNA]</scope>
    <source>
        <strain evidence="21">wild</strain>
    </source>
</reference>
<evidence type="ECO:0000256" key="13">
    <source>
        <dbReference type="ARBA" id="ARBA00022884"/>
    </source>
</evidence>
<evidence type="ECO:0000256" key="5">
    <source>
        <dbReference type="ARBA" id="ARBA00022588"/>
    </source>
</evidence>
<dbReference type="GO" id="GO:0016787">
    <property type="term" value="F:hydrolase activity"/>
    <property type="evidence" value="ECO:0007669"/>
    <property type="project" value="UniProtKB-KW"/>
</dbReference>
<dbReference type="InterPro" id="IPR038557">
    <property type="entry name" value="RLR_C_sf"/>
</dbReference>
<dbReference type="GO" id="GO:0003677">
    <property type="term" value="F:DNA binding"/>
    <property type="evidence" value="ECO:0007669"/>
    <property type="project" value="InterPro"/>
</dbReference>
<feature type="domain" description="Helicase C-terminal" evidence="18">
    <location>
        <begin position="710"/>
        <end position="903"/>
    </location>
</feature>